<accession>A0A4Y2SXE7</accession>
<organism evidence="1 2">
    <name type="scientific">Araneus ventricosus</name>
    <name type="common">Orbweaver spider</name>
    <name type="synonym">Epeira ventricosa</name>
    <dbReference type="NCBI Taxonomy" id="182803"/>
    <lineage>
        <taxon>Eukaryota</taxon>
        <taxon>Metazoa</taxon>
        <taxon>Ecdysozoa</taxon>
        <taxon>Arthropoda</taxon>
        <taxon>Chelicerata</taxon>
        <taxon>Arachnida</taxon>
        <taxon>Araneae</taxon>
        <taxon>Araneomorphae</taxon>
        <taxon>Entelegynae</taxon>
        <taxon>Araneoidea</taxon>
        <taxon>Araneidae</taxon>
        <taxon>Araneus</taxon>
    </lineage>
</organism>
<comment type="caution">
    <text evidence="1">The sequence shown here is derived from an EMBL/GenBank/DDBJ whole genome shotgun (WGS) entry which is preliminary data.</text>
</comment>
<gene>
    <name evidence="1" type="ORF">AVEN_17072_1</name>
</gene>
<sequence length="99" mass="11192">MTLVSIFKPKSPSLRPVLLLPLYLISSSQGSLHAATLATRDRRQQLRKCSTTFVKYRLCRTTRRSGCLSDSKCSRFLRQAPDQLKSNGGFDQEIGMSQR</sequence>
<dbReference type="AlphaFoldDB" id="A0A4Y2SXE7"/>
<name>A0A4Y2SXE7_ARAVE</name>
<keyword evidence="2" id="KW-1185">Reference proteome</keyword>
<reference evidence="1 2" key="1">
    <citation type="journal article" date="2019" name="Sci. Rep.">
        <title>Orb-weaving spider Araneus ventricosus genome elucidates the spidroin gene catalogue.</title>
        <authorList>
            <person name="Kono N."/>
            <person name="Nakamura H."/>
            <person name="Ohtoshi R."/>
            <person name="Moran D.A.P."/>
            <person name="Shinohara A."/>
            <person name="Yoshida Y."/>
            <person name="Fujiwara M."/>
            <person name="Mori M."/>
            <person name="Tomita M."/>
            <person name="Arakawa K."/>
        </authorList>
    </citation>
    <scope>NUCLEOTIDE SEQUENCE [LARGE SCALE GENOMIC DNA]</scope>
</reference>
<evidence type="ECO:0000313" key="1">
    <source>
        <dbReference type="EMBL" id="GBN92631.1"/>
    </source>
</evidence>
<proteinExistence type="predicted"/>
<protein>
    <submittedName>
        <fullName evidence="1">Uncharacterized protein</fullName>
    </submittedName>
</protein>
<evidence type="ECO:0000313" key="2">
    <source>
        <dbReference type="Proteomes" id="UP000499080"/>
    </source>
</evidence>
<dbReference type="Proteomes" id="UP000499080">
    <property type="component" value="Unassembled WGS sequence"/>
</dbReference>
<dbReference type="EMBL" id="BGPR01024499">
    <property type="protein sequence ID" value="GBN92631.1"/>
    <property type="molecule type" value="Genomic_DNA"/>
</dbReference>